<dbReference type="AlphaFoldDB" id="A0A3B0UUV8"/>
<organism evidence="2">
    <name type="scientific">hydrothermal vent metagenome</name>
    <dbReference type="NCBI Taxonomy" id="652676"/>
    <lineage>
        <taxon>unclassified sequences</taxon>
        <taxon>metagenomes</taxon>
        <taxon>ecological metagenomes</taxon>
    </lineage>
</organism>
<evidence type="ECO:0000259" key="1">
    <source>
        <dbReference type="Pfam" id="PF23571"/>
    </source>
</evidence>
<accession>A0A3B0UUV8</accession>
<protein>
    <submittedName>
        <fullName evidence="2">Putative auxin-regulated protein</fullName>
    </submittedName>
</protein>
<dbReference type="PANTHER" id="PTHR31901:SF9">
    <property type="entry name" value="GH3 DOMAIN-CONTAINING PROTEIN"/>
    <property type="match status" value="1"/>
</dbReference>
<evidence type="ECO:0000313" key="2">
    <source>
        <dbReference type="EMBL" id="VAW29117.1"/>
    </source>
</evidence>
<dbReference type="InterPro" id="IPR055377">
    <property type="entry name" value="GH3_M"/>
</dbReference>
<dbReference type="GO" id="GO:0005737">
    <property type="term" value="C:cytoplasm"/>
    <property type="evidence" value="ECO:0007669"/>
    <property type="project" value="TreeGrafter"/>
</dbReference>
<proteinExistence type="predicted"/>
<dbReference type="Pfam" id="PF23571">
    <property type="entry name" value="GH3_M"/>
    <property type="match status" value="1"/>
</dbReference>
<feature type="non-terminal residue" evidence="2">
    <location>
        <position position="350"/>
    </location>
</feature>
<dbReference type="GO" id="GO:0016881">
    <property type="term" value="F:acid-amino acid ligase activity"/>
    <property type="evidence" value="ECO:0007669"/>
    <property type="project" value="TreeGrafter"/>
</dbReference>
<dbReference type="Pfam" id="PF03321">
    <property type="entry name" value="GH3"/>
    <property type="match status" value="1"/>
</dbReference>
<name>A0A3B0UUV8_9ZZZZ</name>
<gene>
    <name evidence="2" type="ORF">MNBD_BACTEROID07-1541</name>
</gene>
<feature type="domain" description="GH3 middle" evidence="1">
    <location>
        <begin position="297"/>
        <end position="350"/>
    </location>
</feature>
<reference evidence="2" key="1">
    <citation type="submission" date="2018-06" db="EMBL/GenBank/DDBJ databases">
        <authorList>
            <person name="Zhirakovskaya E."/>
        </authorList>
    </citation>
    <scope>NUCLEOTIDE SEQUENCE</scope>
</reference>
<dbReference type="InterPro" id="IPR004993">
    <property type="entry name" value="GH3"/>
</dbReference>
<dbReference type="EMBL" id="UOET01000324">
    <property type="protein sequence ID" value="VAW29117.1"/>
    <property type="molecule type" value="Genomic_DNA"/>
</dbReference>
<dbReference type="PANTHER" id="PTHR31901">
    <property type="entry name" value="GH3 DOMAIN-CONTAINING PROTEIN"/>
    <property type="match status" value="1"/>
</dbReference>
<sequence>MAIIDSVLTWLIKKRMHQIDLFLKFPNEVQHDWFEKLMTTGAITEWGKKYDYASINSPEVFRQRVPVSKYEDIQPLINRMRQGEKNLLWPEDIKWFAKSSGTTDNKSKFIPISQSTIEECHFKAGKDVLTLYLNNHPDSALFQGKGLLMGGSQNIQEVNNQSYYEGDLSAILIHNMPYWAQVMRTPSMAITLMDEWESKLQLMAEATQDHNVTSLSGVPSWTLVLIRKVLDLAGKETIPEVWPDLEVFFHGGVSFEPYREQFAALIPNDNMRYFETYNASEGFFGIQDRSGANDMLLMLDYGIFYEFVPMDQVGLAFPESLGLDEVQLNTNYAMVITTNSGLWRYMIGDT</sequence>